<dbReference type="InterPro" id="IPR001128">
    <property type="entry name" value="Cyt_P450"/>
</dbReference>
<dbReference type="InterPro" id="IPR002397">
    <property type="entry name" value="Cyt_P450_B"/>
</dbReference>
<keyword evidence="2" id="KW-0560">Oxidoreductase</keyword>
<reference evidence="3 4" key="1">
    <citation type="submission" date="2023-11" db="EMBL/GenBank/DDBJ databases">
        <title>MicrobeMod: A computational toolkit for identifying prokaryotic methylation and restriction-modification with nanopore sequencing.</title>
        <authorList>
            <person name="Crits-Christoph A."/>
            <person name="Kang S.C."/>
            <person name="Lee H."/>
            <person name="Ostrov N."/>
        </authorList>
    </citation>
    <scope>NUCLEOTIDE SEQUENCE [LARGE SCALE GENOMIC DNA]</scope>
    <source>
        <strain evidence="3 4">ATCC 14820</strain>
    </source>
</reference>
<dbReference type="PANTHER" id="PTHR46696">
    <property type="entry name" value="P450, PUTATIVE (EUROFUNG)-RELATED"/>
    <property type="match status" value="1"/>
</dbReference>
<dbReference type="Proteomes" id="UP001279660">
    <property type="component" value="Unassembled WGS sequence"/>
</dbReference>
<dbReference type="InterPro" id="IPR017972">
    <property type="entry name" value="Cyt_P450_CS"/>
</dbReference>
<evidence type="ECO:0000256" key="1">
    <source>
        <dbReference type="ARBA" id="ARBA00010617"/>
    </source>
</evidence>
<dbReference type="InterPro" id="IPR036396">
    <property type="entry name" value="Cyt_P450_sf"/>
</dbReference>
<comment type="caution">
    <text evidence="3">The sequence shown here is derived from an EMBL/GenBank/DDBJ whole genome shotgun (WGS) entry which is preliminary data.</text>
</comment>
<proteinExistence type="inferred from homology"/>
<keyword evidence="2" id="KW-0408">Iron</keyword>
<evidence type="ECO:0000313" key="4">
    <source>
        <dbReference type="Proteomes" id="UP001279660"/>
    </source>
</evidence>
<name>A0ABU4PM86_9SPHN</name>
<dbReference type="SUPFAM" id="SSF48264">
    <property type="entry name" value="Cytochrome P450"/>
    <property type="match status" value="1"/>
</dbReference>
<keyword evidence="4" id="KW-1185">Reference proteome</keyword>
<dbReference type="Gene3D" id="1.10.630.10">
    <property type="entry name" value="Cytochrome P450"/>
    <property type="match status" value="1"/>
</dbReference>
<dbReference type="EMBL" id="JAWXXV010000001">
    <property type="protein sequence ID" value="MDX5984207.1"/>
    <property type="molecule type" value="Genomic_DNA"/>
</dbReference>
<dbReference type="PRINTS" id="PR00385">
    <property type="entry name" value="P450"/>
</dbReference>
<dbReference type="CDD" id="cd11035">
    <property type="entry name" value="P450cam-like"/>
    <property type="match status" value="1"/>
</dbReference>
<dbReference type="RefSeq" id="WP_010403696.1">
    <property type="nucleotide sequence ID" value="NZ_JAWXXV010000001.1"/>
</dbReference>
<dbReference type="Pfam" id="PF00067">
    <property type="entry name" value="p450"/>
    <property type="match status" value="1"/>
</dbReference>
<protein>
    <submittedName>
        <fullName evidence="3">Cytochrome P450</fullName>
    </submittedName>
</protein>
<dbReference type="PROSITE" id="PS00086">
    <property type="entry name" value="CYTOCHROME_P450"/>
    <property type="match status" value="1"/>
</dbReference>
<gene>
    <name evidence="3" type="ORF">SIL82_08030</name>
</gene>
<keyword evidence="2" id="KW-0349">Heme</keyword>
<dbReference type="PANTHER" id="PTHR46696:SF6">
    <property type="entry name" value="P450, PUTATIVE (EUROFUNG)-RELATED"/>
    <property type="match status" value="1"/>
</dbReference>
<dbReference type="PRINTS" id="PR00359">
    <property type="entry name" value="BP450"/>
</dbReference>
<evidence type="ECO:0000313" key="3">
    <source>
        <dbReference type="EMBL" id="MDX5984207.1"/>
    </source>
</evidence>
<keyword evidence="2" id="KW-0503">Monooxygenase</keyword>
<accession>A0ABU4PM86</accession>
<sequence>MSNAIPAHVPPELVVDFDIFNPPGADTDYFAAWQTLQHADGDGLVWTTANGGHWIATRGAVVRALWADAARLSSEVLAVTPGLGETMRLIPLQQDGAEHKSFRAAVMKGFGGRHIVALEASVTALAEELIADLIRRGTCDFMPDFAEILPVHVFLSMIDVPVTDRAILRPLGAQLTRPDGTMGVVELRDAVDAYLHPYIAARLAQPGDDLLSRIIAEPIEGRAWTLDEAMRMARNILFAGLDTVAAMLGMIAMHLARHPEDQQLLRENPTLIPAAADELMRRYPSASVSRNAVVDVPVGSLTIRAGDIVYLPGVLHNLDPACFDTPERVDFDRKLNPIHHTTFGAGAHRCVGVGLARMEVIAFLRAWLAAMPPFAIDPARPTTMRAGNVGILTSLPLVWQV</sequence>
<evidence type="ECO:0000256" key="2">
    <source>
        <dbReference type="RuleBase" id="RU000461"/>
    </source>
</evidence>
<organism evidence="3 4">
    <name type="scientific">Sphingomonas echinoides</name>
    <dbReference type="NCBI Taxonomy" id="59803"/>
    <lineage>
        <taxon>Bacteria</taxon>
        <taxon>Pseudomonadati</taxon>
        <taxon>Pseudomonadota</taxon>
        <taxon>Alphaproteobacteria</taxon>
        <taxon>Sphingomonadales</taxon>
        <taxon>Sphingomonadaceae</taxon>
        <taxon>Sphingomonas</taxon>
    </lineage>
</organism>
<keyword evidence="2" id="KW-0479">Metal-binding</keyword>
<comment type="similarity">
    <text evidence="1 2">Belongs to the cytochrome P450 family.</text>
</comment>